<dbReference type="RefSeq" id="WP_305931365.1">
    <property type="nucleotide sequence ID" value="NZ_JAVAIM010000001.1"/>
</dbReference>
<dbReference type="EMBL" id="JAVAIM010000001">
    <property type="protein sequence ID" value="MDP4573903.1"/>
    <property type="molecule type" value="Genomic_DNA"/>
</dbReference>
<sequence length="42" mass="4160">MAKAIALARTHVAPISATDMARALIVSGCGLALALAGPVLPF</sequence>
<keyword evidence="3" id="KW-1185">Reference proteome</keyword>
<accession>A0ABT9HMG6</accession>
<protein>
    <submittedName>
        <fullName evidence="2">Uncharacterized protein</fullName>
    </submittedName>
</protein>
<keyword evidence="1" id="KW-1133">Transmembrane helix</keyword>
<gene>
    <name evidence="2" type="ORF">Q9K02_01965</name>
</gene>
<name>A0ABT9HMG6_9SPHN</name>
<comment type="caution">
    <text evidence="2">The sequence shown here is derived from an EMBL/GenBank/DDBJ whole genome shotgun (WGS) entry which is preliminary data.</text>
</comment>
<evidence type="ECO:0000313" key="2">
    <source>
        <dbReference type="EMBL" id="MDP4573903.1"/>
    </source>
</evidence>
<feature type="transmembrane region" description="Helical" evidence="1">
    <location>
        <begin position="21"/>
        <end position="40"/>
    </location>
</feature>
<dbReference type="Proteomes" id="UP001240639">
    <property type="component" value="Unassembled WGS sequence"/>
</dbReference>
<reference evidence="2 3" key="1">
    <citation type="submission" date="2023-08" db="EMBL/GenBank/DDBJ databases">
        <title>genomic of G39.</title>
        <authorList>
            <person name="Wang Y."/>
        </authorList>
    </citation>
    <scope>NUCLEOTIDE SEQUENCE [LARGE SCALE GENOMIC DNA]</scope>
    <source>
        <strain evidence="2 3">G39</strain>
    </source>
</reference>
<evidence type="ECO:0000256" key="1">
    <source>
        <dbReference type="SAM" id="Phobius"/>
    </source>
</evidence>
<organism evidence="2 3">
    <name type="scientific">Qipengyuania profundimaris</name>
    <dbReference type="NCBI Taxonomy" id="3067652"/>
    <lineage>
        <taxon>Bacteria</taxon>
        <taxon>Pseudomonadati</taxon>
        <taxon>Pseudomonadota</taxon>
        <taxon>Alphaproteobacteria</taxon>
        <taxon>Sphingomonadales</taxon>
        <taxon>Erythrobacteraceae</taxon>
        <taxon>Qipengyuania</taxon>
    </lineage>
</organism>
<proteinExistence type="predicted"/>
<keyword evidence="1" id="KW-0812">Transmembrane</keyword>
<evidence type="ECO:0000313" key="3">
    <source>
        <dbReference type="Proteomes" id="UP001240639"/>
    </source>
</evidence>
<keyword evidence="1" id="KW-0472">Membrane</keyword>